<dbReference type="EMBL" id="ACIP02000002">
    <property type="protein sequence ID" value="EEP28411.1"/>
    <property type="molecule type" value="Genomic_DNA"/>
</dbReference>
<name>C4GBB8_9FIRM</name>
<dbReference type="CDD" id="cd09911">
    <property type="entry name" value="Lin0431_like"/>
    <property type="match status" value="1"/>
</dbReference>
<keyword evidence="3" id="KW-1185">Reference proteome</keyword>
<accession>C4GBB8</accession>
<dbReference type="Gene3D" id="2.60.320.10">
    <property type="entry name" value="N-utilization substance G protein NusG, insert domain"/>
    <property type="match status" value="1"/>
</dbReference>
<gene>
    <name evidence="2" type="ORF">GCWU000342_01219</name>
</gene>
<dbReference type="Pfam" id="PF07009">
    <property type="entry name" value="NusG_II"/>
    <property type="match status" value="1"/>
</dbReference>
<sequence length="129" mass="14320">MFEKGYIAKRDIVVIVLLLAVSFAFFAFWAFRHSRSGGRIRIEQRGALLGVYDLDKDQVILIRDSNGNVINQVTIEGGQAHMSEANCHDQLCVKQGRINKVGQSIVCLPNRVVITVISGDKDSMDSVVK</sequence>
<dbReference type="eggNOG" id="COG5341">
    <property type="taxonomic scope" value="Bacteria"/>
</dbReference>
<dbReference type="InterPro" id="IPR038690">
    <property type="entry name" value="NusG_2_sf"/>
</dbReference>
<evidence type="ECO:0000256" key="1">
    <source>
        <dbReference type="SAM" id="Phobius"/>
    </source>
</evidence>
<organism evidence="2 3">
    <name type="scientific">Shuttleworthella satelles DSM 14600</name>
    <dbReference type="NCBI Taxonomy" id="626523"/>
    <lineage>
        <taxon>Bacteria</taxon>
        <taxon>Bacillati</taxon>
        <taxon>Bacillota</taxon>
        <taxon>Clostridia</taxon>
        <taxon>Lachnospirales</taxon>
        <taxon>Lachnospiraceae</taxon>
        <taxon>Shuttleworthella</taxon>
    </lineage>
</organism>
<keyword evidence="1" id="KW-0472">Membrane</keyword>
<reference evidence="2" key="1">
    <citation type="submission" date="2009-04" db="EMBL/GenBank/DDBJ databases">
        <authorList>
            <person name="Weinstock G."/>
            <person name="Sodergren E."/>
            <person name="Clifton S."/>
            <person name="Fulton L."/>
            <person name="Fulton B."/>
            <person name="Courtney L."/>
            <person name="Fronick C."/>
            <person name="Harrison M."/>
            <person name="Strong C."/>
            <person name="Farmer C."/>
            <person name="Delahaunty K."/>
            <person name="Markovic C."/>
            <person name="Hall O."/>
            <person name="Minx P."/>
            <person name="Tomlinson C."/>
            <person name="Mitreva M."/>
            <person name="Nelson J."/>
            <person name="Hou S."/>
            <person name="Wollam A."/>
            <person name="Pepin K.H."/>
            <person name="Johnson M."/>
            <person name="Bhonagiri V."/>
            <person name="Nash W.E."/>
            <person name="Warren W."/>
            <person name="Chinwalla A."/>
            <person name="Mardis E.R."/>
            <person name="Wilson R.K."/>
        </authorList>
    </citation>
    <scope>NUCLEOTIDE SEQUENCE [LARGE SCALE GENOMIC DNA]</scope>
    <source>
        <strain evidence="2">DSM 14600</strain>
    </source>
</reference>
<feature type="transmembrane region" description="Helical" evidence="1">
    <location>
        <begin position="12"/>
        <end position="31"/>
    </location>
</feature>
<keyword evidence="1" id="KW-0812">Transmembrane</keyword>
<evidence type="ECO:0000313" key="2">
    <source>
        <dbReference type="EMBL" id="EEP28411.1"/>
    </source>
</evidence>
<keyword evidence="1" id="KW-1133">Transmembrane helix</keyword>
<dbReference type="STRING" id="626523.GCWU000342_01219"/>
<dbReference type="HOGENOM" id="CLU_130936_2_0_9"/>
<dbReference type="AlphaFoldDB" id="C4GBB8"/>
<proteinExistence type="predicted"/>
<dbReference type="RefSeq" id="WP_006906229.1">
    <property type="nucleotide sequence ID" value="NZ_GG665866.1"/>
</dbReference>
<protein>
    <submittedName>
        <fullName evidence="2">Uncharacterized protein</fullName>
    </submittedName>
</protein>
<evidence type="ECO:0000313" key="3">
    <source>
        <dbReference type="Proteomes" id="UP000003494"/>
    </source>
</evidence>
<dbReference type="Proteomes" id="UP000003494">
    <property type="component" value="Unassembled WGS sequence"/>
</dbReference>
<comment type="caution">
    <text evidence="2">The sequence shown here is derived from an EMBL/GenBank/DDBJ whole genome shotgun (WGS) entry which is preliminary data.</text>
</comment>